<dbReference type="InterPro" id="IPR029056">
    <property type="entry name" value="Ribokinase-like"/>
</dbReference>
<dbReference type="CDD" id="cd00564">
    <property type="entry name" value="TMP_TenI"/>
    <property type="match status" value="1"/>
</dbReference>
<dbReference type="EMBL" id="RSED01000001">
    <property type="protein sequence ID" value="RRS06245.1"/>
    <property type="molecule type" value="Genomic_DNA"/>
</dbReference>
<feature type="domain" description="Pyridoxamine kinase/Phosphomethylpyrimidine kinase" evidence="6">
    <location>
        <begin position="14"/>
        <end position="270"/>
    </location>
</feature>
<dbReference type="InterPro" id="IPR022998">
    <property type="entry name" value="ThiamineP_synth_TenI"/>
</dbReference>
<evidence type="ECO:0000259" key="6">
    <source>
        <dbReference type="Pfam" id="PF08543"/>
    </source>
</evidence>
<reference evidence="7 8" key="1">
    <citation type="submission" date="2018-12" db="EMBL/GenBank/DDBJ databases">
        <title>The whole draft genome of Aquabacterium sp. SJQ9.</title>
        <authorList>
            <person name="Sun L."/>
            <person name="Gao X."/>
            <person name="Chen W."/>
            <person name="Huang K."/>
        </authorList>
    </citation>
    <scope>NUCLEOTIDE SEQUENCE [LARGE SCALE GENOMIC DNA]</scope>
    <source>
        <strain evidence="7 8">SJQ9</strain>
    </source>
</reference>
<dbReference type="InterPro" id="IPR013749">
    <property type="entry name" value="PM/HMP-P_kinase-1"/>
</dbReference>
<keyword evidence="4" id="KW-0511">Multifunctional enzyme</keyword>
<dbReference type="UniPathway" id="UPA00060">
    <property type="reaction ID" value="UER00138"/>
</dbReference>
<dbReference type="Proteomes" id="UP000269265">
    <property type="component" value="Unassembled WGS sequence"/>
</dbReference>
<dbReference type="InterPro" id="IPR013785">
    <property type="entry name" value="Aldolase_TIM"/>
</dbReference>
<dbReference type="GO" id="GO:0009229">
    <property type="term" value="P:thiamine diphosphate biosynthetic process"/>
    <property type="evidence" value="ECO:0007669"/>
    <property type="project" value="UniProtKB-UniPathway"/>
</dbReference>
<evidence type="ECO:0000256" key="3">
    <source>
        <dbReference type="ARBA" id="ARBA00012135"/>
    </source>
</evidence>
<dbReference type="RefSeq" id="WP_125241388.1">
    <property type="nucleotide sequence ID" value="NZ_RSED01000001.1"/>
</dbReference>
<sequence>MSRPPILWSIAGLDTAGGAGLSADQRAADALGVHLCPVVAAMTAQHSMGVQAVQPVTSAWLDAQLRALMQDMPPAVIKTGLLGSAELVHAVARWVDRLRADHPERPVALVVDPVLNASAGGTAFASEAVLDAYQRHLLPRATLLTPNRAEARRLLGIPPSHEGPRDEVPDLAAALRLLGAENVAITGGDAIGGDTLHCLDWIDTDQAHGWLCAPRVDTHHHHGTGCTFATGAAAALALGHTPADALVLAKMLTHHALTNSHAAGQGPGPVIATPGFAHGIRHGGAPLPWLGLGRELPWRLLHGTAHETPLFQAFEPPADGLYGIVDTGERITQALHAGLRCLQLRHKARQGVRAHLDQAIDASQQAGAALFINDHWRETLAALPPPGSGPNARVGLHLGQEDLLALGTTDRRTLLDSRHRLMLGLSSHSLWELARAAGCGASLIACGPVLPTTTKDMPWRPQGEDNLRWWVAHSPVPVVAIGGLLTPADLRRFAACGPAALCVVRGLGADAHALQATVPVLGQAVADGRATALPDGPSLGYSARPPLPHPVL</sequence>
<dbReference type="Pfam" id="PF08543">
    <property type="entry name" value="Phos_pyr_kin"/>
    <property type="match status" value="1"/>
</dbReference>
<name>A0A426VH78_9BURK</name>
<evidence type="ECO:0000256" key="2">
    <source>
        <dbReference type="ARBA" id="ARBA00004948"/>
    </source>
</evidence>
<dbReference type="Gene3D" id="3.40.1190.20">
    <property type="match status" value="1"/>
</dbReference>
<accession>A0A426VH78</accession>
<dbReference type="SUPFAM" id="SSF51391">
    <property type="entry name" value="Thiamin phosphate synthase"/>
    <property type="match status" value="1"/>
</dbReference>
<comment type="cofactor">
    <cofactor evidence="1">
        <name>Mg(2+)</name>
        <dbReference type="ChEBI" id="CHEBI:18420"/>
    </cofactor>
</comment>
<dbReference type="PANTHER" id="PTHR20858:SF17">
    <property type="entry name" value="HYDROXYMETHYLPYRIMIDINE_PHOSPHOMETHYLPYRIMIDINE KINASE THI20-RELATED"/>
    <property type="match status" value="1"/>
</dbReference>
<keyword evidence="8" id="KW-1185">Reference proteome</keyword>
<proteinExistence type="predicted"/>
<dbReference type="PANTHER" id="PTHR20858">
    <property type="entry name" value="PHOSPHOMETHYLPYRIMIDINE KINASE"/>
    <property type="match status" value="1"/>
</dbReference>
<comment type="pathway">
    <text evidence="2">Cofactor biosynthesis; thiamine diphosphate biosynthesis.</text>
</comment>
<dbReference type="OrthoDB" id="9810880at2"/>
<organism evidence="7 8">
    <name type="scientific">Aquabacterium soli</name>
    <dbReference type="NCBI Taxonomy" id="2493092"/>
    <lineage>
        <taxon>Bacteria</taxon>
        <taxon>Pseudomonadati</taxon>
        <taxon>Pseudomonadota</taxon>
        <taxon>Betaproteobacteria</taxon>
        <taxon>Burkholderiales</taxon>
        <taxon>Aquabacterium</taxon>
    </lineage>
</organism>
<dbReference type="GO" id="GO:0008902">
    <property type="term" value="F:hydroxymethylpyrimidine kinase activity"/>
    <property type="evidence" value="ECO:0007669"/>
    <property type="project" value="UniProtKB-EC"/>
</dbReference>
<evidence type="ECO:0000313" key="7">
    <source>
        <dbReference type="EMBL" id="RRS06245.1"/>
    </source>
</evidence>
<evidence type="ECO:0000256" key="1">
    <source>
        <dbReference type="ARBA" id="ARBA00001946"/>
    </source>
</evidence>
<dbReference type="InterPro" id="IPR004399">
    <property type="entry name" value="HMP/HMP-P_kinase_dom"/>
</dbReference>
<dbReference type="InterPro" id="IPR036206">
    <property type="entry name" value="ThiamineP_synth_sf"/>
</dbReference>
<dbReference type="GO" id="GO:0009228">
    <property type="term" value="P:thiamine biosynthetic process"/>
    <property type="evidence" value="ECO:0007669"/>
    <property type="project" value="UniProtKB-KW"/>
</dbReference>
<evidence type="ECO:0000256" key="4">
    <source>
        <dbReference type="ARBA" id="ARBA00023268"/>
    </source>
</evidence>
<dbReference type="CDD" id="cd01169">
    <property type="entry name" value="HMPP_kinase"/>
    <property type="match status" value="1"/>
</dbReference>
<dbReference type="Gene3D" id="3.20.20.70">
    <property type="entry name" value="Aldolase class I"/>
    <property type="match status" value="1"/>
</dbReference>
<gene>
    <name evidence="7" type="ORF">EIP75_01255</name>
</gene>
<dbReference type="AlphaFoldDB" id="A0A426VH78"/>
<feature type="domain" description="Thiamine phosphate synthase/TenI" evidence="5">
    <location>
        <begin position="328"/>
        <end position="506"/>
    </location>
</feature>
<evidence type="ECO:0000313" key="8">
    <source>
        <dbReference type="Proteomes" id="UP000269265"/>
    </source>
</evidence>
<dbReference type="GO" id="GO:0005829">
    <property type="term" value="C:cytosol"/>
    <property type="evidence" value="ECO:0007669"/>
    <property type="project" value="TreeGrafter"/>
</dbReference>
<dbReference type="SUPFAM" id="SSF53613">
    <property type="entry name" value="Ribokinase-like"/>
    <property type="match status" value="1"/>
</dbReference>
<protein>
    <recommendedName>
        <fullName evidence="3">hydroxymethylpyrimidine kinase</fullName>
        <ecNumber evidence="3">2.7.1.49</ecNumber>
    </recommendedName>
</protein>
<comment type="caution">
    <text evidence="7">The sequence shown here is derived from an EMBL/GenBank/DDBJ whole genome shotgun (WGS) entry which is preliminary data.</text>
</comment>
<dbReference type="EC" id="2.7.1.49" evidence="3"/>
<dbReference type="Pfam" id="PF02581">
    <property type="entry name" value="TMP-TENI"/>
    <property type="match status" value="1"/>
</dbReference>
<evidence type="ECO:0000259" key="5">
    <source>
        <dbReference type="Pfam" id="PF02581"/>
    </source>
</evidence>
<dbReference type="GO" id="GO:0008972">
    <property type="term" value="F:phosphomethylpyrimidine kinase activity"/>
    <property type="evidence" value="ECO:0007669"/>
    <property type="project" value="InterPro"/>
</dbReference>